<keyword evidence="1" id="KW-0472">Membrane</keyword>
<feature type="transmembrane region" description="Helical" evidence="1">
    <location>
        <begin position="30"/>
        <end position="47"/>
    </location>
</feature>
<keyword evidence="1" id="KW-0812">Transmembrane</keyword>
<dbReference type="Proteomes" id="UP000322927">
    <property type="component" value="Chromosome"/>
</dbReference>
<proteinExistence type="predicted"/>
<keyword evidence="1" id="KW-1133">Transmembrane helix</keyword>
<dbReference type="AlphaFoldDB" id="A0A5P2CCM2"/>
<accession>A0A5P2CCM2</accession>
<evidence type="ECO:0000313" key="3">
    <source>
        <dbReference type="Proteomes" id="UP000322927"/>
    </source>
</evidence>
<gene>
    <name evidence="2" type="ORF">DEJ48_38800</name>
</gene>
<dbReference type="OrthoDB" id="4324638at2"/>
<name>A0A5P2CCM2_STRVZ</name>
<reference evidence="2 3" key="1">
    <citation type="submission" date="2018-05" db="EMBL/GenBank/DDBJ databases">
        <title>Streptomyces venezuelae.</title>
        <authorList>
            <person name="Kim W."/>
            <person name="Lee N."/>
            <person name="Cho B.-K."/>
        </authorList>
    </citation>
    <scope>NUCLEOTIDE SEQUENCE [LARGE SCALE GENOMIC DNA]</scope>
    <source>
        <strain evidence="2 3">ATCC 14584</strain>
    </source>
</reference>
<sequence length="109" mass="12032">MLFIGALSHVVDLLAHGVKPYDWAPGWLNLYWSSLAVLDTLAAIYLIRGKRRGIDLACVIMITDTVADWYAVHTLQNSSLTAQPGLQRIIVFSALVLGSAPLIRRHLHA</sequence>
<organism evidence="2 3">
    <name type="scientific">Streptomyces venezuelae</name>
    <dbReference type="NCBI Taxonomy" id="54571"/>
    <lineage>
        <taxon>Bacteria</taxon>
        <taxon>Bacillati</taxon>
        <taxon>Actinomycetota</taxon>
        <taxon>Actinomycetes</taxon>
        <taxon>Kitasatosporales</taxon>
        <taxon>Streptomycetaceae</taxon>
        <taxon>Streptomyces</taxon>
    </lineage>
</organism>
<dbReference type="EMBL" id="CP029192">
    <property type="protein sequence ID" value="QES39548.1"/>
    <property type="molecule type" value="Genomic_DNA"/>
</dbReference>
<protein>
    <submittedName>
        <fullName evidence="2">Uncharacterized protein</fullName>
    </submittedName>
</protein>
<evidence type="ECO:0000313" key="2">
    <source>
        <dbReference type="EMBL" id="QES39548.1"/>
    </source>
</evidence>
<evidence type="ECO:0000256" key="1">
    <source>
        <dbReference type="SAM" id="Phobius"/>
    </source>
</evidence>